<feature type="binding site" evidence="17">
    <location>
        <position position="828"/>
    </location>
    <ligand>
        <name>ATP</name>
        <dbReference type="ChEBI" id="CHEBI:30616"/>
    </ligand>
</feature>
<dbReference type="Gene3D" id="1.10.510.10">
    <property type="entry name" value="Transferase(Phosphotransferase) domain 1"/>
    <property type="match status" value="1"/>
</dbReference>
<organism evidence="21 22">
    <name type="scientific">Oryza rufipogon</name>
    <name type="common">Brownbeard rice</name>
    <name type="synonym">Asian wild rice</name>
    <dbReference type="NCBI Taxonomy" id="4529"/>
    <lineage>
        <taxon>Eukaryota</taxon>
        <taxon>Viridiplantae</taxon>
        <taxon>Streptophyta</taxon>
        <taxon>Embryophyta</taxon>
        <taxon>Tracheophyta</taxon>
        <taxon>Spermatophyta</taxon>
        <taxon>Magnoliopsida</taxon>
        <taxon>Liliopsida</taxon>
        <taxon>Poales</taxon>
        <taxon>Poaceae</taxon>
        <taxon>BOP clade</taxon>
        <taxon>Oryzoideae</taxon>
        <taxon>Oryzeae</taxon>
        <taxon>Oryzinae</taxon>
        <taxon>Oryza</taxon>
    </lineage>
</organism>
<dbReference type="GO" id="GO:0009791">
    <property type="term" value="P:post-embryonic development"/>
    <property type="evidence" value="ECO:0007669"/>
    <property type="project" value="UniProtKB-ARBA"/>
</dbReference>
<protein>
    <recommendedName>
        <fullName evidence="3">non-specific serine/threonine protein kinase</fullName>
        <ecNumber evidence="3">2.7.11.1</ecNumber>
    </recommendedName>
</protein>
<dbReference type="Gene3D" id="3.80.10.10">
    <property type="entry name" value="Ribonuclease Inhibitor"/>
    <property type="match status" value="5"/>
</dbReference>
<keyword evidence="10" id="KW-0677">Repeat</keyword>
<keyword evidence="13 17" id="KW-0067">ATP-binding</keyword>
<reference evidence="21" key="2">
    <citation type="submission" date="2015-06" db="UniProtKB">
        <authorList>
            <consortium name="EnsemblPlants"/>
        </authorList>
    </citation>
    <scope>IDENTIFICATION</scope>
</reference>
<dbReference type="PROSITE" id="PS00107">
    <property type="entry name" value="PROTEIN_KINASE_ATP"/>
    <property type="match status" value="1"/>
</dbReference>
<proteinExistence type="inferred from homology"/>
<dbReference type="HOGENOM" id="CLU_000288_22_0_1"/>
<keyword evidence="22" id="KW-1185">Reference proteome</keyword>
<dbReference type="InterPro" id="IPR003591">
    <property type="entry name" value="Leu-rich_rpt_typical-subtyp"/>
</dbReference>
<keyword evidence="12" id="KW-0418">Kinase</keyword>
<evidence type="ECO:0000256" key="9">
    <source>
        <dbReference type="ARBA" id="ARBA00022729"/>
    </source>
</evidence>
<keyword evidence="15 18" id="KW-0472">Membrane</keyword>
<dbReference type="FunFam" id="3.80.10.10:FF:000233">
    <property type="entry name" value="Leucine-rich repeat receptor-like protein kinase TDR"/>
    <property type="match status" value="1"/>
</dbReference>
<keyword evidence="8 18" id="KW-0812">Transmembrane</keyword>
<evidence type="ECO:0000256" key="16">
    <source>
        <dbReference type="ARBA" id="ARBA00023180"/>
    </source>
</evidence>
<evidence type="ECO:0000256" key="14">
    <source>
        <dbReference type="ARBA" id="ARBA00022989"/>
    </source>
</evidence>
<keyword evidence="5" id="KW-0723">Serine/threonine-protein kinase</keyword>
<dbReference type="Proteomes" id="UP000008022">
    <property type="component" value="Unassembled WGS sequence"/>
</dbReference>
<evidence type="ECO:0000313" key="22">
    <source>
        <dbReference type="Proteomes" id="UP000008022"/>
    </source>
</evidence>
<dbReference type="PROSITE" id="PS51450">
    <property type="entry name" value="LRR"/>
    <property type="match status" value="1"/>
</dbReference>
<accession>A0A0E0RB33</accession>
<keyword evidence="6" id="KW-0433">Leucine-rich repeat</keyword>
<dbReference type="Gene3D" id="3.30.200.20">
    <property type="entry name" value="Phosphorylase Kinase, domain 1"/>
    <property type="match status" value="1"/>
</dbReference>
<keyword evidence="9 19" id="KW-0732">Signal</keyword>
<dbReference type="eggNOG" id="ENOG502QPYS">
    <property type="taxonomic scope" value="Eukaryota"/>
</dbReference>
<evidence type="ECO:0000313" key="21">
    <source>
        <dbReference type="EnsemblPlants" id="ORUFI11G21860.1"/>
    </source>
</evidence>
<dbReference type="GO" id="GO:0004674">
    <property type="term" value="F:protein serine/threonine kinase activity"/>
    <property type="evidence" value="ECO:0007669"/>
    <property type="project" value="UniProtKB-KW"/>
</dbReference>
<evidence type="ECO:0000256" key="5">
    <source>
        <dbReference type="ARBA" id="ARBA00022527"/>
    </source>
</evidence>
<dbReference type="GO" id="GO:0005886">
    <property type="term" value="C:plasma membrane"/>
    <property type="evidence" value="ECO:0007669"/>
    <property type="project" value="UniProtKB-SubCell"/>
</dbReference>
<dbReference type="InterPro" id="IPR011009">
    <property type="entry name" value="Kinase-like_dom_sf"/>
</dbReference>
<dbReference type="Gramene" id="ORUFI11G21860.1">
    <property type="protein sequence ID" value="ORUFI11G21860.1"/>
    <property type="gene ID" value="ORUFI11G21860"/>
</dbReference>
<dbReference type="EC" id="2.7.11.1" evidence="3"/>
<dbReference type="PRINTS" id="PR00019">
    <property type="entry name" value="LEURICHRPT"/>
</dbReference>
<dbReference type="SUPFAM" id="SSF52047">
    <property type="entry name" value="RNI-like"/>
    <property type="match status" value="1"/>
</dbReference>
<dbReference type="PANTHER" id="PTHR27008:SF393">
    <property type="entry name" value="LEUCINE RICH REPEAT FAMILY PROTEIN"/>
    <property type="match status" value="1"/>
</dbReference>
<evidence type="ECO:0000256" key="3">
    <source>
        <dbReference type="ARBA" id="ARBA00012513"/>
    </source>
</evidence>
<dbReference type="AlphaFoldDB" id="A0A0E0RB33"/>
<dbReference type="InterPro" id="IPR051809">
    <property type="entry name" value="Plant_receptor-like_S/T_kinase"/>
</dbReference>
<dbReference type="InterPro" id="IPR013210">
    <property type="entry name" value="LRR_N_plant-typ"/>
</dbReference>
<feature type="transmembrane region" description="Helical" evidence="18">
    <location>
        <begin position="742"/>
        <end position="765"/>
    </location>
</feature>
<dbReference type="Pfam" id="PF13855">
    <property type="entry name" value="LRR_8"/>
    <property type="match status" value="2"/>
</dbReference>
<sequence>MSQQHLLLLLACFHFHGLCLAFFVSAQFHNDSSADRKALLCLKSQLHDPSEALASWGNESLAVCNWKGVTCSNSNPSRVVALDLESQNITGQIFPCVAGLSFVSRIHMPGNQLNGQISPEVGQLTRLRYLNLSLNSLTGEIPATISSCSLLEIVDLFSNSIEGEIPPSLAQCSFLQQIILSNNNIHGGIPQEFGLLSNLSALFIPNNKLTGTIPELLGSNKSLVWINLQNNSLSGGIPPSLFSSTTIYYIDLSSNSLSGPIPPFSKASTTLVYLSLTRNQLSGEIPTTIGNLLSLSTLMLSGNNLEGAIPESISKLSSLQILDLSYNNLSGIVPQGLYTISSLTYLNLGANRFVGRIPTNIGYALPGLTSIILEGNQFEGPIPSSLASALNLQEIYFRRNFFTGVIPSLGSLSALTYLDVGDNMLEAGDWTFISSLTNCTKLQNLWLDRNNLQGIIPLSITNLSKSLNVLILIQNKLTGSIPSEIEKLTGLNVLQMDRNFLSGQIPDTLVNLKNLSILSLSGNKLSGEIPQSIGKLEQLTKFYLQENDLTGQIPSSLARCTYLTKLNLSRNYLTGSIPSELFSIPTLSEGLDISYNQLTGHIPLQIGRLINLNSLNISHNQLSGEIPSSLGQCLLLESVHLEANFLQGSIPSSLNNLRGISEMDLSQNNLSGEIPTYFESFGSLHTLNLSFNNLEGPVPKGGVFANSNDVFLQGNKKLCGGSAMLHLALCKDMSSKRNKTPYILGLVIPVTTIVIVTSVCVAIILMRKRTEPKRIIVNHSFRHFDKLSYNDLYKATDGFSSTSLVGSGTFGLVYKGQLKFEARNVAIKVFRLDQKGAPTNFFAECEALKNIRHRNLIRVISLCSTFDPSGIEFKALILEFRTNGNLESWIHPKKFIQSPQKRLGLGSRIGIAVDIAVALDYLHNRCTPPLVHCDLKPSNVLLDDEMVACLSDFGLAKFLHNNFISLNNSSSTAGLRGSIGYIAPEYGLGCKVSTEGDVYSYGIIVLEMITGKRPTDEMFQDGVDLRSFVESAFPDQISDILEPTITEYLEGEDPNHVVPEILTCAIQLAKLGLMCTETSPKDRPTMDDVYYQIISIKEKYHALIN</sequence>
<dbReference type="InterPro" id="IPR017441">
    <property type="entry name" value="Protein_kinase_ATP_BS"/>
</dbReference>
<feature type="domain" description="Protein kinase" evidence="20">
    <location>
        <begin position="799"/>
        <end position="1104"/>
    </location>
</feature>
<keyword evidence="11 17" id="KW-0547">Nucleotide-binding</keyword>
<dbReference type="EnsemblPlants" id="ORUFI11G21860.1">
    <property type="protein sequence ID" value="ORUFI11G21860.1"/>
    <property type="gene ID" value="ORUFI11G21860"/>
</dbReference>
<evidence type="ECO:0000256" key="2">
    <source>
        <dbReference type="ARBA" id="ARBA00008684"/>
    </source>
</evidence>
<dbReference type="InterPro" id="IPR001611">
    <property type="entry name" value="Leu-rich_rpt"/>
</dbReference>
<reference evidence="22" key="1">
    <citation type="submission" date="2013-06" db="EMBL/GenBank/DDBJ databases">
        <authorList>
            <person name="Zhao Q."/>
        </authorList>
    </citation>
    <scope>NUCLEOTIDE SEQUENCE</scope>
    <source>
        <strain evidence="22">cv. W1943</strain>
    </source>
</reference>
<dbReference type="PROSITE" id="PS50011">
    <property type="entry name" value="PROTEIN_KINASE_DOM"/>
    <property type="match status" value="1"/>
</dbReference>
<evidence type="ECO:0000256" key="6">
    <source>
        <dbReference type="ARBA" id="ARBA00022614"/>
    </source>
</evidence>
<feature type="signal peptide" evidence="19">
    <location>
        <begin position="1"/>
        <end position="21"/>
    </location>
</feature>
<feature type="chain" id="PRO_5002372353" description="non-specific serine/threonine protein kinase" evidence="19">
    <location>
        <begin position="22"/>
        <end position="1105"/>
    </location>
</feature>
<dbReference type="InterPro" id="IPR008271">
    <property type="entry name" value="Ser/Thr_kinase_AS"/>
</dbReference>
<name>A0A0E0RB33_ORYRU</name>
<dbReference type="InterPro" id="IPR032675">
    <property type="entry name" value="LRR_dom_sf"/>
</dbReference>
<dbReference type="SMART" id="SM00220">
    <property type="entry name" value="S_TKc"/>
    <property type="match status" value="1"/>
</dbReference>
<comment type="subcellular location">
    <subcellularLocation>
        <location evidence="1">Cell membrane</location>
        <topology evidence="1">Single-pass membrane protein</topology>
    </subcellularLocation>
</comment>
<dbReference type="SUPFAM" id="SSF56112">
    <property type="entry name" value="Protein kinase-like (PK-like)"/>
    <property type="match status" value="1"/>
</dbReference>
<dbReference type="Pfam" id="PF08263">
    <property type="entry name" value="LRRNT_2"/>
    <property type="match status" value="1"/>
</dbReference>
<dbReference type="PANTHER" id="PTHR27008">
    <property type="entry name" value="OS04G0122200 PROTEIN"/>
    <property type="match status" value="1"/>
</dbReference>
<evidence type="ECO:0000256" key="7">
    <source>
        <dbReference type="ARBA" id="ARBA00022679"/>
    </source>
</evidence>
<evidence type="ECO:0000256" key="19">
    <source>
        <dbReference type="SAM" id="SignalP"/>
    </source>
</evidence>
<dbReference type="Pfam" id="PF07714">
    <property type="entry name" value="PK_Tyr_Ser-Thr"/>
    <property type="match status" value="1"/>
</dbReference>
<dbReference type="SMART" id="SM00369">
    <property type="entry name" value="LRR_TYP"/>
    <property type="match status" value="6"/>
</dbReference>
<dbReference type="FunFam" id="3.80.10.10:FF:000627">
    <property type="entry name" value="Probable leucine-rich repeat receptor-like protein kinase At2g33170"/>
    <property type="match status" value="1"/>
</dbReference>
<dbReference type="OMA" id="IHMPGNQ"/>
<dbReference type="Pfam" id="PF00560">
    <property type="entry name" value="LRR_1"/>
    <property type="match status" value="9"/>
</dbReference>
<keyword evidence="14 18" id="KW-1133">Transmembrane helix</keyword>
<dbReference type="FunFam" id="3.30.200.20:FF:000432">
    <property type="entry name" value="LRR receptor-like serine/threonine-protein kinase EFR"/>
    <property type="match status" value="1"/>
</dbReference>
<dbReference type="PROSITE" id="PS00108">
    <property type="entry name" value="PROTEIN_KINASE_ST"/>
    <property type="match status" value="1"/>
</dbReference>
<evidence type="ECO:0000256" key="1">
    <source>
        <dbReference type="ARBA" id="ARBA00004162"/>
    </source>
</evidence>
<evidence type="ECO:0000259" key="20">
    <source>
        <dbReference type="PROSITE" id="PS50011"/>
    </source>
</evidence>
<comment type="similarity">
    <text evidence="2">Belongs to the protein kinase superfamily. Ser/Thr protein kinase family.</text>
</comment>
<evidence type="ECO:0000256" key="10">
    <source>
        <dbReference type="ARBA" id="ARBA00022737"/>
    </source>
</evidence>
<dbReference type="STRING" id="4529.A0A0E0RB33"/>
<dbReference type="FunFam" id="3.80.10.10:FF:000288">
    <property type="entry name" value="LRR receptor-like serine/threonine-protein kinase EFR"/>
    <property type="match status" value="1"/>
</dbReference>
<evidence type="ECO:0000256" key="18">
    <source>
        <dbReference type="SAM" id="Phobius"/>
    </source>
</evidence>
<evidence type="ECO:0000256" key="13">
    <source>
        <dbReference type="ARBA" id="ARBA00022840"/>
    </source>
</evidence>
<keyword evidence="4" id="KW-1003">Cell membrane</keyword>
<evidence type="ECO:0000256" key="17">
    <source>
        <dbReference type="PROSITE-ProRule" id="PRU10141"/>
    </source>
</evidence>
<dbReference type="GO" id="GO:0005524">
    <property type="term" value="F:ATP binding"/>
    <property type="evidence" value="ECO:0007669"/>
    <property type="project" value="UniProtKB-UniRule"/>
</dbReference>
<evidence type="ECO:0000256" key="12">
    <source>
        <dbReference type="ARBA" id="ARBA00022777"/>
    </source>
</evidence>
<evidence type="ECO:0000256" key="4">
    <source>
        <dbReference type="ARBA" id="ARBA00022475"/>
    </source>
</evidence>
<dbReference type="InterPro" id="IPR000719">
    <property type="entry name" value="Prot_kinase_dom"/>
</dbReference>
<evidence type="ECO:0000256" key="15">
    <source>
        <dbReference type="ARBA" id="ARBA00023136"/>
    </source>
</evidence>
<keyword evidence="16" id="KW-0325">Glycoprotein</keyword>
<dbReference type="InterPro" id="IPR001245">
    <property type="entry name" value="Ser-Thr/Tyr_kinase_cat_dom"/>
</dbReference>
<evidence type="ECO:0000256" key="8">
    <source>
        <dbReference type="ARBA" id="ARBA00022692"/>
    </source>
</evidence>
<dbReference type="SUPFAM" id="SSF52058">
    <property type="entry name" value="L domain-like"/>
    <property type="match status" value="2"/>
</dbReference>
<keyword evidence="7" id="KW-0808">Transferase</keyword>
<dbReference type="FunFam" id="1.10.510.10:FF:002902">
    <property type="match status" value="1"/>
</dbReference>
<evidence type="ECO:0000256" key="11">
    <source>
        <dbReference type="ARBA" id="ARBA00022741"/>
    </source>
</evidence>